<evidence type="ECO:0000259" key="3">
    <source>
        <dbReference type="Pfam" id="PF00685"/>
    </source>
</evidence>
<gene>
    <name evidence="4" type="ORF">CEK71_08430</name>
</gene>
<evidence type="ECO:0000313" key="5">
    <source>
        <dbReference type="Proteomes" id="UP000197019"/>
    </source>
</evidence>
<protein>
    <submittedName>
        <fullName evidence="4">Sulfotransferase</fullName>
    </submittedName>
</protein>
<evidence type="ECO:0000313" key="4">
    <source>
        <dbReference type="EMBL" id="ASF46104.1"/>
    </source>
</evidence>
<reference evidence="4 5" key="1">
    <citation type="submission" date="2017-06" db="EMBL/GenBank/DDBJ databases">
        <title>Genome Sequencing of the methanotroph Methylovulum psychrotolerants str. HV10-M2 isolated from a high-altitude environment.</title>
        <authorList>
            <person name="Mateos-Rivera A."/>
        </authorList>
    </citation>
    <scope>NUCLEOTIDE SEQUENCE [LARGE SCALE GENOMIC DNA]</scope>
    <source>
        <strain evidence="4 5">HV10_M2</strain>
    </source>
</reference>
<sequence length="249" mass="29541">MEIKVNFLIAGTQKSGTTALDAYLRLHPNLGMASEKEVHFFDNETYFTNDPIDYSPYHQAFAPKPEHRLFGESTPIYMYWRTASERIWHYNPDMKLILILRNPIERAFSHWNMECSRGAEQLSFWEAITNEQQRCQAAWPLQHRVYSYIDRGFYSKQLADIWRYFPRQNTLLLKHEELKASPQKIVNQVFDFLGVDRLIDIKPHEIFAIPYGQTISPKEKAFLLERFAEEINTLEQQLNWDCTDWKNNG</sequence>
<dbReference type="RefSeq" id="WP_088618978.1">
    <property type="nucleotide sequence ID" value="NZ_CP022129.1"/>
</dbReference>
<dbReference type="OrthoDB" id="9075305at2"/>
<dbReference type="PANTHER" id="PTHR10605:SF56">
    <property type="entry name" value="BIFUNCTIONAL HEPARAN SULFATE N-DEACETYLASE_N-SULFOTRANSFERASE"/>
    <property type="match status" value="1"/>
</dbReference>
<dbReference type="GO" id="GO:0008146">
    <property type="term" value="F:sulfotransferase activity"/>
    <property type="evidence" value="ECO:0007669"/>
    <property type="project" value="InterPro"/>
</dbReference>
<dbReference type="AlphaFoldDB" id="A0A1Z4BXS6"/>
<keyword evidence="5" id="KW-1185">Reference proteome</keyword>
<name>A0A1Z4BXS6_9GAMM</name>
<dbReference type="Gene3D" id="3.40.50.300">
    <property type="entry name" value="P-loop containing nucleotide triphosphate hydrolases"/>
    <property type="match status" value="1"/>
</dbReference>
<evidence type="ECO:0000256" key="1">
    <source>
        <dbReference type="ARBA" id="ARBA00022679"/>
    </source>
</evidence>
<dbReference type="KEGG" id="mpsy:CEK71_08430"/>
<keyword evidence="1 4" id="KW-0808">Transferase</keyword>
<dbReference type="EMBL" id="CP022129">
    <property type="protein sequence ID" value="ASF46104.1"/>
    <property type="molecule type" value="Genomic_DNA"/>
</dbReference>
<keyword evidence="2" id="KW-0325">Glycoprotein</keyword>
<accession>A0A1Z4BXS6</accession>
<organism evidence="4 5">
    <name type="scientific">Methylovulum psychrotolerans</name>
    <dbReference type="NCBI Taxonomy" id="1704499"/>
    <lineage>
        <taxon>Bacteria</taxon>
        <taxon>Pseudomonadati</taxon>
        <taxon>Pseudomonadota</taxon>
        <taxon>Gammaproteobacteria</taxon>
        <taxon>Methylococcales</taxon>
        <taxon>Methylococcaceae</taxon>
        <taxon>Methylovulum</taxon>
    </lineage>
</organism>
<dbReference type="Proteomes" id="UP000197019">
    <property type="component" value="Chromosome"/>
</dbReference>
<dbReference type="InterPro" id="IPR000863">
    <property type="entry name" value="Sulfotransferase_dom"/>
</dbReference>
<proteinExistence type="predicted"/>
<feature type="domain" description="Sulfotransferase" evidence="3">
    <location>
        <begin position="7"/>
        <end position="202"/>
    </location>
</feature>
<evidence type="ECO:0000256" key="2">
    <source>
        <dbReference type="ARBA" id="ARBA00023180"/>
    </source>
</evidence>
<dbReference type="InterPro" id="IPR037359">
    <property type="entry name" value="NST/OST"/>
</dbReference>
<dbReference type="PANTHER" id="PTHR10605">
    <property type="entry name" value="HEPARAN SULFATE SULFOTRANSFERASE"/>
    <property type="match status" value="1"/>
</dbReference>
<dbReference type="InterPro" id="IPR027417">
    <property type="entry name" value="P-loop_NTPase"/>
</dbReference>
<dbReference type="Pfam" id="PF00685">
    <property type="entry name" value="Sulfotransfer_1"/>
    <property type="match status" value="1"/>
</dbReference>
<dbReference type="SUPFAM" id="SSF52540">
    <property type="entry name" value="P-loop containing nucleoside triphosphate hydrolases"/>
    <property type="match status" value="1"/>
</dbReference>